<dbReference type="InterPro" id="IPR032466">
    <property type="entry name" value="Metal_Hydrolase"/>
</dbReference>
<gene>
    <name evidence="2" type="ORF">CYCCA115_LOCUS2741</name>
</gene>
<keyword evidence="3" id="KW-1185">Reference proteome</keyword>
<evidence type="ECO:0000256" key="1">
    <source>
        <dbReference type="SAM" id="MobiDB-lite"/>
    </source>
</evidence>
<dbReference type="InterPro" id="IPR001130">
    <property type="entry name" value="TatD-like"/>
</dbReference>
<proteinExistence type="predicted"/>
<name>A0AAD2CFA8_9STRA</name>
<accession>A0AAD2CFA8</accession>
<feature type="compositionally biased region" description="Basic and acidic residues" evidence="1">
    <location>
        <begin position="261"/>
        <end position="278"/>
    </location>
</feature>
<evidence type="ECO:0000313" key="3">
    <source>
        <dbReference type="Proteomes" id="UP001295423"/>
    </source>
</evidence>
<feature type="region of interest" description="Disordered" evidence="1">
    <location>
        <begin position="250"/>
        <end position="281"/>
    </location>
</feature>
<sequence length="365" mass="40957">MVLLPFDAHNHVHLGSSSSPSSILDLLNDSLSGMAIMSTHPRDFPIVTDLRNNHNNNNNNNQQALLLDQGSIIPCMGVHPWFLHELTERDWEIISSPSDADAIADANNENDDDKEHDDSSQNKGAPMPRWVCELESLLQADPSIAVGEIGLDNFHFNDPVTKELSTDMETQMLAMELQIGLAIQYQRPVSLHCVRAMGSMLEVWNKILLAKTDSKQQKQQQQHKLPPRIYFHAFGGKAATVIQLVRLLEPKQPKRPKKKKPRDEGENKTLVATKEEKPQSSTTITGPKVYFGFAPIVNFQSPKTLDVIRAVGLERLVLETDHEEAYKVPATMKEGIRVISDAFGITEEELIQITNKNAKELYMID</sequence>
<dbReference type="Proteomes" id="UP001295423">
    <property type="component" value="Unassembled WGS sequence"/>
</dbReference>
<evidence type="ECO:0000313" key="2">
    <source>
        <dbReference type="EMBL" id="CAJ1932213.1"/>
    </source>
</evidence>
<comment type="caution">
    <text evidence="2">The sequence shown here is derived from an EMBL/GenBank/DDBJ whole genome shotgun (WGS) entry which is preliminary data.</text>
</comment>
<dbReference type="AlphaFoldDB" id="A0AAD2CFA8"/>
<dbReference type="PANTHER" id="PTHR47345">
    <property type="entry name" value="CUT9-INTERACTING PROTEIN SCN1"/>
    <property type="match status" value="1"/>
</dbReference>
<dbReference type="GO" id="GO:0016788">
    <property type="term" value="F:hydrolase activity, acting on ester bonds"/>
    <property type="evidence" value="ECO:0007669"/>
    <property type="project" value="InterPro"/>
</dbReference>
<reference evidence="2" key="1">
    <citation type="submission" date="2023-08" db="EMBL/GenBank/DDBJ databases">
        <authorList>
            <person name="Audoor S."/>
            <person name="Bilcke G."/>
        </authorList>
    </citation>
    <scope>NUCLEOTIDE SEQUENCE</scope>
</reference>
<dbReference type="PANTHER" id="PTHR47345:SF1">
    <property type="entry name" value="CUT9-INTERACTING PROTEIN SCN1"/>
    <property type="match status" value="1"/>
</dbReference>
<dbReference type="SUPFAM" id="SSF51556">
    <property type="entry name" value="Metallo-dependent hydrolases"/>
    <property type="match status" value="1"/>
</dbReference>
<organism evidence="2 3">
    <name type="scientific">Cylindrotheca closterium</name>
    <dbReference type="NCBI Taxonomy" id="2856"/>
    <lineage>
        <taxon>Eukaryota</taxon>
        <taxon>Sar</taxon>
        <taxon>Stramenopiles</taxon>
        <taxon>Ochrophyta</taxon>
        <taxon>Bacillariophyta</taxon>
        <taxon>Bacillariophyceae</taxon>
        <taxon>Bacillariophycidae</taxon>
        <taxon>Bacillariales</taxon>
        <taxon>Bacillariaceae</taxon>
        <taxon>Cylindrotheca</taxon>
    </lineage>
</organism>
<dbReference type="InterPro" id="IPR053044">
    <property type="entry name" value="Metallo-hydrolase/TatD-type"/>
</dbReference>
<protein>
    <submittedName>
        <fullName evidence="2">Uncharacterized protein</fullName>
    </submittedName>
</protein>
<feature type="region of interest" description="Disordered" evidence="1">
    <location>
        <begin position="102"/>
        <end position="126"/>
    </location>
</feature>
<dbReference type="EMBL" id="CAKOGP040000213">
    <property type="protein sequence ID" value="CAJ1932213.1"/>
    <property type="molecule type" value="Genomic_DNA"/>
</dbReference>
<dbReference type="Gene3D" id="3.20.20.140">
    <property type="entry name" value="Metal-dependent hydrolases"/>
    <property type="match status" value="2"/>
</dbReference>
<dbReference type="Pfam" id="PF01026">
    <property type="entry name" value="TatD_DNase"/>
    <property type="match status" value="2"/>
</dbReference>